<dbReference type="Proteomes" id="UP000199208">
    <property type="component" value="Unassembled WGS sequence"/>
</dbReference>
<dbReference type="AlphaFoldDB" id="A0A1G5RRD6"/>
<protein>
    <submittedName>
        <fullName evidence="2">Uncharacterized protein</fullName>
    </submittedName>
</protein>
<keyword evidence="1" id="KW-0812">Transmembrane</keyword>
<reference evidence="2 3" key="1">
    <citation type="submission" date="2016-10" db="EMBL/GenBank/DDBJ databases">
        <authorList>
            <person name="de Groot N.N."/>
        </authorList>
    </citation>
    <scope>NUCLEOTIDE SEQUENCE [LARGE SCALE GENOMIC DNA]</scope>
    <source>
        <strain evidence="2 3">DSM 2784</strain>
    </source>
</reference>
<keyword evidence="1" id="KW-1133">Transmembrane helix</keyword>
<evidence type="ECO:0000256" key="1">
    <source>
        <dbReference type="SAM" id="Phobius"/>
    </source>
</evidence>
<evidence type="ECO:0000313" key="2">
    <source>
        <dbReference type="EMBL" id="SCZ76643.1"/>
    </source>
</evidence>
<accession>A0A1G5RRD6</accession>
<dbReference type="EMBL" id="FMWL01000001">
    <property type="protein sequence ID" value="SCZ76643.1"/>
    <property type="molecule type" value="Genomic_DNA"/>
</dbReference>
<keyword evidence="1" id="KW-0472">Membrane</keyword>
<keyword evidence="3" id="KW-1185">Reference proteome</keyword>
<gene>
    <name evidence="2" type="ORF">SAMN03080599_00346</name>
</gene>
<evidence type="ECO:0000313" key="3">
    <source>
        <dbReference type="Proteomes" id="UP000199208"/>
    </source>
</evidence>
<organism evidence="2 3">
    <name type="scientific">Acidaminobacter hydrogenoformans DSM 2784</name>
    <dbReference type="NCBI Taxonomy" id="1120920"/>
    <lineage>
        <taxon>Bacteria</taxon>
        <taxon>Bacillati</taxon>
        <taxon>Bacillota</taxon>
        <taxon>Clostridia</taxon>
        <taxon>Peptostreptococcales</taxon>
        <taxon>Acidaminobacteraceae</taxon>
        <taxon>Acidaminobacter</taxon>
    </lineage>
</organism>
<proteinExistence type="predicted"/>
<feature type="transmembrane region" description="Helical" evidence="1">
    <location>
        <begin position="12"/>
        <end position="36"/>
    </location>
</feature>
<dbReference type="RefSeq" id="WP_092589151.1">
    <property type="nucleotide sequence ID" value="NZ_FMWL01000001.1"/>
</dbReference>
<dbReference type="STRING" id="1120920.SAMN03080599_00346"/>
<sequence length="159" mass="17556">MQKNPKLNNSGIAGLEVLILSLLIVVILIALSAAAFEWYLFYIRLNQAGSALKSASERLQTELDNTSASGAKATFNANLEATLTEEIQSQFKEEAEIKNLSWHSTGICPMGTVRDDPLLHLVVAFPHQPSFLMERLTDSLGYSATAIKIHLDREIEIDQ</sequence>
<name>A0A1G5RRD6_9FIRM</name>